<dbReference type="OrthoDB" id="9788539at2"/>
<dbReference type="Pfam" id="PF19567">
    <property type="entry name" value="CpsB_CapC"/>
    <property type="match status" value="1"/>
</dbReference>
<evidence type="ECO:0000256" key="1">
    <source>
        <dbReference type="ARBA" id="ARBA00005750"/>
    </source>
</evidence>
<dbReference type="AlphaFoldDB" id="A0A366HXB6"/>
<keyword evidence="3" id="KW-0378">Hydrolase</keyword>
<organism evidence="6 7">
    <name type="scientific">Alkalibaculum bacchi</name>
    <dbReference type="NCBI Taxonomy" id="645887"/>
    <lineage>
        <taxon>Bacteria</taxon>
        <taxon>Bacillati</taxon>
        <taxon>Bacillota</taxon>
        <taxon>Clostridia</taxon>
        <taxon>Eubacteriales</taxon>
        <taxon>Eubacteriaceae</taxon>
        <taxon>Alkalibaculum</taxon>
    </lineage>
</organism>
<evidence type="ECO:0000313" key="7">
    <source>
        <dbReference type="Proteomes" id="UP000253490"/>
    </source>
</evidence>
<comment type="caution">
    <text evidence="6">The sequence shown here is derived from an EMBL/GenBank/DDBJ whole genome shotgun (WGS) entry which is preliminary data.</text>
</comment>
<keyword evidence="7" id="KW-1185">Reference proteome</keyword>
<evidence type="ECO:0000313" key="6">
    <source>
        <dbReference type="EMBL" id="RBP58228.1"/>
    </source>
</evidence>
<dbReference type="RefSeq" id="WP_113921740.1">
    <property type="nucleotide sequence ID" value="NZ_QNRX01000024.1"/>
</dbReference>
<evidence type="ECO:0000256" key="5">
    <source>
        <dbReference type="ARBA" id="ARBA00051722"/>
    </source>
</evidence>
<protein>
    <recommendedName>
        <fullName evidence="2">protein-tyrosine-phosphatase</fullName>
        <ecNumber evidence="2">3.1.3.48</ecNumber>
    </recommendedName>
</protein>
<sequence>MIDFHCDILFPESSTPENLKKTIELAKAASKVGFTKLVAAPRFTYQKDFVSTYDYDLKRCEYLNSLLRENNVNVQIFLGSEIDFSSEVIDCLKRKEIATINDTQYILVRFYENCSFYTMIDSVFKLQMAGYRVILSQIEKYHFIIEDPDIARELAVRDILFQMDVRSIEGHHGSTIKKTAKALLKSNRIHILGTHASKPDDYSQARSSLSKIQKIVGKESYQEITTNVESILTNKLIVPSDFTGVKKSRRRVFSLR</sequence>
<dbReference type="PANTHER" id="PTHR39181">
    <property type="entry name" value="TYROSINE-PROTEIN PHOSPHATASE YWQE"/>
    <property type="match status" value="1"/>
</dbReference>
<evidence type="ECO:0000256" key="4">
    <source>
        <dbReference type="ARBA" id="ARBA00022912"/>
    </source>
</evidence>
<keyword evidence="4" id="KW-0904">Protein phosphatase</keyword>
<dbReference type="GO" id="GO:0004725">
    <property type="term" value="F:protein tyrosine phosphatase activity"/>
    <property type="evidence" value="ECO:0007669"/>
    <property type="project" value="UniProtKB-EC"/>
</dbReference>
<name>A0A366HXB6_9FIRM</name>
<dbReference type="PANTHER" id="PTHR39181:SF1">
    <property type="entry name" value="TYROSINE-PROTEIN PHOSPHATASE YWQE"/>
    <property type="match status" value="1"/>
</dbReference>
<dbReference type="EC" id="3.1.3.48" evidence="2"/>
<reference evidence="6 7" key="1">
    <citation type="submission" date="2018-06" db="EMBL/GenBank/DDBJ databases">
        <title>Genomic Encyclopedia of Type Strains, Phase IV (KMG-IV): sequencing the most valuable type-strain genomes for metagenomic binning, comparative biology and taxonomic classification.</title>
        <authorList>
            <person name="Goeker M."/>
        </authorList>
    </citation>
    <scope>NUCLEOTIDE SEQUENCE [LARGE SCALE GENOMIC DNA]</scope>
    <source>
        <strain evidence="6 7">DSM 22112</strain>
    </source>
</reference>
<dbReference type="Proteomes" id="UP000253490">
    <property type="component" value="Unassembled WGS sequence"/>
</dbReference>
<comment type="catalytic activity">
    <reaction evidence="5">
        <text>O-phospho-L-tyrosyl-[protein] + H2O = L-tyrosyl-[protein] + phosphate</text>
        <dbReference type="Rhea" id="RHEA:10684"/>
        <dbReference type="Rhea" id="RHEA-COMP:10136"/>
        <dbReference type="Rhea" id="RHEA-COMP:20101"/>
        <dbReference type="ChEBI" id="CHEBI:15377"/>
        <dbReference type="ChEBI" id="CHEBI:43474"/>
        <dbReference type="ChEBI" id="CHEBI:46858"/>
        <dbReference type="ChEBI" id="CHEBI:61978"/>
        <dbReference type="EC" id="3.1.3.48"/>
    </reaction>
</comment>
<evidence type="ECO:0000256" key="2">
    <source>
        <dbReference type="ARBA" id="ARBA00013064"/>
    </source>
</evidence>
<dbReference type="Gene3D" id="3.20.20.140">
    <property type="entry name" value="Metal-dependent hydrolases"/>
    <property type="match status" value="1"/>
</dbReference>
<dbReference type="GO" id="GO:0030145">
    <property type="term" value="F:manganese ion binding"/>
    <property type="evidence" value="ECO:0007669"/>
    <property type="project" value="InterPro"/>
</dbReference>
<dbReference type="InterPro" id="IPR016667">
    <property type="entry name" value="Caps_polysacc_synth_CpsB/CapC"/>
</dbReference>
<comment type="similarity">
    <text evidence="1">Belongs to the metallo-dependent hydrolases superfamily. CpsB/CapC family.</text>
</comment>
<evidence type="ECO:0000256" key="3">
    <source>
        <dbReference type="ARBA" id="ARBA00022801"/>
    </source>
</evidence>
<dbReference type="PIRSF" id="PIRSF016557">
    <property type="entry name" value="Caps_synth_CpsB"/>
    <property type="match status" value="1"/>
</dbReference>
<gene>
    <name evidence="6" type="ORF">DES36_12424</name>
</gene>
<proteinExistence type="inferred from homology"/>
<accession>A0A366HXB6</accession>
<dbReference type="EMBL" id="QNRX01000024">
    <property type="protein sequence ID" value="RBP58228.1"/>
    <property type="molecule type" value="Genomic_DNA"/>
</dbReference>